<dbReference type="SUPFAM" id="SSF54001">
    <property type="entry name" value="Cysteine proteinases"/>
    <property type="match status" value="1"/>
</dbReference>
<comment type="caution">
    <text evidence="2">The sequence shown here is derived from an EMBL/GenBank/DDBJ whole genome shotgun (WGS) entry which is preliminary data.</text>
</comment>
<accession>A0A2H0U0F5</accession>
<dbReference type="Gene3D" id="3.90.70.10">
    <property type="entry name" value="Cysteine proteinases"/>
    <property type="match status" value="1"/>
</dbReference>
<dbReference type="Pfam" id="PF13529">
    <property type="entry name" value="Peptidase_C39_2"/>
    <property type="match status" value="1"/>
</dbReference>
<sequence length="167" mass="19373">MKKSLLYLGMVVIPILFFNTVKAETNLTVPFTTQSPYGHWIAPWDNACEETSTTMIDKYYQNYSSKTLEPDDAGPAIMRLVKLEDNFLGFNKDTNASQLAYIINNFLPWEAKLVENPTLEQLKHEIDTRHPIIVPVYVPNLYNPYYSNNFYYHVLVISGYDDNTKEF</sequence>
<proteinExistence type="predicted"/>
<dbReference type="AlphaFoldDB" id="A0A2H0U0F5"/>
<feature type="non-terminal residue" evidence="2">
    <location>
        <position position="167"/>
    </location>
</feature>
<organism evidence="2 3">
    <name type="scientific">Candidatus Magasanikbacteria bacterium CG10_big_fil_rev_8_21_14_0_10_36_16</name>
    <dbReference type="NCBI Taxonomy" id="1974645"/>
    <lineage>
        <taxon>Bacteria</taxon>
        <taxon>Candidatus Magasanikiibacteriota</taxon>
    </lineage>
</organism>
<name>A0A2H0U0F5_9BACT</name>
<dbReference type="InterPro" id="IPR038765">
    <property type="entry name" value="Papain-like_cys_pep_sf"/>
</dbReference>
<dbReference type="InterPro" id="IPR039564">
    <property type="entry name" value="Peptidase_C39-like"/>
</dbReference>
<gene>
    <name evidence="2" type="ORF">COU28_03225</name>
</gene>
<evidence type="ECO:0000313" key="2">
    <source>
        <dbReference type="EMBL" id="PIR78173.1"/>
    </source>
</evidence>
<dbReference type="Proteomes" id="UP000230852">
    <property type="component" value="Unassembled WGS sequence"/>
</dbReference>
<evidence type="ECO:0000259" key="1">
    <source>
        <dbReference type="Pfam" id="PF13529"/>
    </source>
</evidence>
<dbReference type="EMBL" id="PFBU01000060">
    <property type="protein sequence ID" value="PIR78173.1"/>
    <property type="molecule type" value="Genomic_DNA"/>
</dbReference>
<evidence type="ECO:0000313" key="3">
    <source>
        <dbReference type="Proteomes" id="UP000230852"/>
    </source>
</evidence>
<protein>
    <recommendedName>
        <fullName evidence="1">Peptidase C39-like domain-containing protein</fullName>
    </recommendedName>
</protein>
<feature type="domain" description="Peptidase C39-like" evidence="1">
    <location>
        <begin position="28"/>
        <end position="167"/>
    </location>
</feature>
<reference evidence="3" key="1">
    <citation type="submission" date="2017-09" db="EMBL/GenBank/DDBJ databases">
        <title>Depth-based differentiation of microbial function through sediment-hosted aquifers and enrichment of novel symbionts in the deep terrestrial subsurface.</title>
        <authorList>
            <person name="Probst A.J."/>
            <person name="Ladd B."/>
            <person name="Jarett J.K."/>
            <person name="Geller-Mcgrath D.E."/>
            <person name="Sieber C.M.K."/>
            <person name="Emerson J.B."/>
            <person name="Anantharaman K."/>
            <person name="Thomas B.C."/>
            <person name="Malmstrom R."/>
            <person name="Stieglmeier M."/>
            <person name="Klingl A."/>
            <person name="Woyke T."/>
            <person name="Ryan C.M."/>
            <person name="Banfield J.F."/>
        </authorList>
    </citation>
    <scope>NUCLEOTIDE SEQUENCE [LARGE SCALE GENOMIC DNA]</scope>
</reference>